<dbReference type="Proteomes" id="UP000535589">
    <property type="component" value="Unassembled WGS sequence"/>
</dbReference>
<dbReference type="AlphaFoldDB" id="A0A7X8YI59"/>
<dbReference type="EMBL" id="JABAIK010000018">
    <property type="protein sequence ID" value="NLS14246.1"/>
    <property type="molecule type" value="Genomic_DNA"/>
</dbReference>
<keyword evidence="2" id="KW-1185">Reference proteome</keyword>
<reference evidence="1 2" key="1">
    <citation type="submission" date="2020-04" db="EMBL/GenBank/DDBJ databases">
        <title>Vibrio sp. SM6, a novel species isolated from seawater.</title>
        <authorList>
            <person name="Wang X."/>
        </authorList>
    </citation>
    <scope>NUCLEOTIDE SEQUENCE [LARGE SCALE GENOMIC DNA]</scope>
    <source>
        <strain evidence="1 2">SM6</strain>
    </source>
</reference>
<proteinExistence type="predicted"/>
<sequence>MNMICAREFAEWLMLRFEQEKQSITMTREDVNHLTGRQSFHIGFVHDVHYELMRHGMAFVTDMGRETFHLVSIKQARPWRECLEHQYERELFCNIYPIEKSG</sequence>
<accession>A0A7X8YI59</accession>
<protein>
    <submittedName>
        <fullName evidence="1">Uncharacterized protein</fullName>
    </submittedName>
</protein>
<dbReference type="RefSeq" id="WP_168837397.1">
    <property type="nucleotide sequence ID" value="NZ_JABAIK010000018.1"/>
</dbReference>
<organism evidence="1 2">
    <name type="scientific">Vibrio agarilyticus</name>
    <dbReference type="NCBI Taxonomy" id="2726741"/>
    <lineage>
        <taxon>Bacteria</taxon>
        <taxon>Pseudomonadati</taxon>
        <taxon>Pseudomonadota</taxon>
        <taxon>Gammaproteobacteria</taxon>
        <taxon>Vibrionales</taxon>
        <taxon>Vibrionaceae</taxon>
        <taxon>Vibrio</taxon>
    </lineage>
</organism>
<evidence type="ECO:0000313" key="1">
    <source>
        <dbReference type="EMBL" id="NLS14246.1"/>
    </source>
</evidence>
<comment type="caution">
    <text evidence="1">The sequence shown here is derived from an EMBL/GenBank/DDBJ whole genome shotgun (WGS) entry which is preliminary data.</text>
</comment>
<gene>
    <name evidence="1" type="ORF">HGP28_15305</name>
</gene>
<name>A0A7X8YI59_9VIBR</name>
<evidence type="ECO:0000313" key="2">
    <source>
        <dbReference type="Proteomes" id="UP000535589"/>
    </source>
</evidence>